<name>A0AAJ7IRY1_9HYME</name>
<proteinExistence type="predicted"/>
<accession>A0AAJ7IRY1</accession>
<organism evidence="1 2">
    <name type="scientific">Ceratina calcarata</name>
    <dbReference type="NCBI Taxonomy" id="156304"/>
    <lineage>
        <taxon>Eukaryota</taxon>
        <taxon>Metazoa</taxon>
        <taxon>Ecdysozoa</taxon>
        <taxon>Arthropoda</taxon>
        <taxon>Hexapoda</taxon>
        <taxon>Insecta</taxon>
        <taxon>Pterygota</taxon>
        <taxon>Neoptera</taxon>
        <taxon>Endopterygota</taxon>
        <taxon>Hymenoptera</taxon>
        <taxon>Apocrita</taxon>
        <taxon>Aculeata</taxon>
        <taxon>Apoidea</taxon>
        <taxon>Anthophila</taxon>
        <taxon>Apidae</taxon>
        <taxon>Ceratina</taxon>
        <taxon>Zadontomerus</taxon>
    </lineage>
</organism>
<dbReference type="GeneID" id="108622314"/>
<protein>
    <submittedName>
        <fullName evidence="2">Uncharacterized protein LOC108622314</fullName>
    </submittedName>
</protein>
<dbReference type="KEGG" id="ccal:108622314"/>
<evidence type="ECO:0000313" key="1">
    <source>
        <dbReference type="Proteomes" id="UP000694925"/>
    </source>
</evidence>
<dbReference type="Proteomes" id="UP000694925">
    <property type="component" value="Unplaced"/>
</dbReference>
<gene>
    <name evidence="2" type="primary">LOC108622314</name>
</gene>
<dbReference type="Pfam" id="PF03564">
    <property type="entry name" value="DUF1759"/>
    <property type="match status" value="1"/>
</dbReference>
<feature type="non-terminal residue" evidence="2">
    <location>
        <position position="177"/>
    </location>
</feature>
<reference evidence="2" key="1">
    <citation type="submission" date="2025-08" db="UniProtKB">
        <authorList>
            <consortium name="RefSeq"/>
        </authorList>
    </citation>
    <scope>IDENTIFICATION</scope>
    <source>
        <tissue evidence="2">Whole body</tissue>
    </source>
</reference>
<dbReference type="InterPro" id="IPR005312">
    <property type="entry name" value="DUF1759"/>
</dbReference>
<dbReference type="AlphaFoldDB" id="A0AAJ7IRY1"/>
<keyword evidence="1" id="KW-1185">Reference proteome</keyword>
<sequence length="177" mass="20496">MEEPWNAQRSVIGSITRVLDNVKKLGKNNYTPAMLKNRMAILQDYWKDCQRLNAKIETTATKEERNSHEYFVNQMFLRAEDSYINTSDYLASWIDKFTKSLPTNNGSAEASVSEQPHFAIQLPRIVLPKFSGDYTDWENFKDIFESLVVNNDNLSNVQRLHYLKASLIDDAKLVLKN</sequence>
<evidence type="ECO:0000313" key="2">
    <source>
        <dbReference type="RefSeq" id="XP_017875598.1"/>
    </source>
</evidence>
<dbReference type="RefSeq" id="XP_017875598.1">
    <property type="nucleotide sequence ID" value="XM_018020109.1"/>
</dbReference>